<name>Q026T4_SOLUE</name>
<evidence type="ECO:0000256" key="4">
    <source>
        <dbReference type="ARBA" id="ARBA00023316"/>
    </source>
</evidence>
<keyword evidence="5" id="KW-0472">Membrane</keyword>
<evidence type="ECO:0000313" key="7">
    <source>
        <dbReference type="EMBL" id="ABJ82985.1"/>
    </source>
</evidence>
<dbReference type="HOGENOM" id="CLU_723404_0_0_0"/>
<keyword evidence="5" id="KW-1133">Transmembrane helix</keyword>
<accession>Q026T4</accession>
<dbReference type="STRING" id="234267.Acid_1995"/>
<dbReference type="GO" id="GO:0071555">
    <property type="term" value="P:cell wall organization"/>
    <property type="evidence" value="ECO:0007669"/>
    <property type="project" value="UniProtKB-KW"/>
</dbReference>
<keyword evidence="5" id="KW-0812">Transmembrane</keyword>
<sequence length="382" mass="42443">MNQENKSQLTRAWVDWTARQIHDPVWRLRYLQSVIPSARRSRLKSRKTIGLLTLLAIGTVAAPLSLRVSGAARTAPPPPPLVVPPPRVQAPVQVVEPPFPDVWPVENTSGYDVYSNGLRIENQYAVSHRPRAYLAYPMADPEGAHGEIRAEPAGIVYHTTESLQAPFESSQNNVLKQVGESLISYVGRRRCYHFLIDRFGRVFRIVNESDAADHAGHSVWADDRYLYVNLNDSFIGVSFEAQTGLGGDATSAGGAQVRSAAMLTEMLRSRYKIPARNCVTHAQVSVNPSNMQIGYHIDWASSFPFEKLGLPDNYAWPSPAVSLFGFGFDATFAQRAGERMGASALEAELSVQRQARVAHLSIAAYRQFLRKRFLKFSSHRPG</sequence>
<keyword evidence="3" id="KW-0378">Hydrolase</keyword>
<gene>
    <name evidence="7" type="ordered locus">Acid_1995</name>
</gene>
<dbReference type="CDD" id="cd06583">
    <property type="entry name" value="PGRP"/>
    <property type="match status" value="1"/>
</dbReference>
<dbReference type="Gene3D" id="3.40.80.10">
    <property type="entry name" value="Peptidoglycan recognition protein-like"/>
    <property type="match status" value="1"/>
</dbReference>
<dbReference type="AlphaFoldDB" id="Q026T4"/>
<reference evidence="7" key="1">
    <citation type="submission" date="2006-10" db="EMBL/GenBank/DDBJ databases">
        <title>Complete sequence of Solibacter usitatus Ellin6076.</title>
        <authorList>
            <consortium name="US DOE Joint Genome Institute"/>
            <person name="Copeland A."/>
            <person name="Lucas S."/>
            <person name="Lapidus A."/>
            <person name="Barry K."/>
            <person name="Detter J.C."/>
            <person name="Glavina del Rio T."/>
            <person name="Hammon N."/>
            <person name="Israni S."/>
            <person name="Dalin E."/>
            <person name="Tice H."/>
            <person name="Pitluck S."/>
            <person name="Thompson L.S."/>
            <person name="Brettin T."/>
            <person name="Bruce D."/>
            <person name="Han C."/>
            <person name="Tapia R."/>
            <person name="Gilna P."/>
            <person name="Schmutz J."/>
            <person name="Larimer F."/>
            <person name="Land M."/>
            <person name="Hauser L."/>
            <person name="Kyrpides N."/>
            <person name="Mikhailova N."/>
            <person name="Janssen P.H."/>
            <person name="Kuske C.R."/>
            <person name="Richardson P."/>
        </authorList>
    </citation>
    <scope>NUCLEOTIDE SEQUENCE</scope>
    <source>
        <strain evidence="7">Ellin6076</strain>
    </source>
</reference>
<dbReference type="InParanoid" id="Q026T4"/>
<feature type="transmembrane region" description="Helical" evidence="5">
    <location>
        <begin position="49"/>
        <end position="66"/>
    </location>
</feature>
<keyword evidence="4" id="KW-0961">Cell wall biogenesis/degradation</keyword>
<dbReference type="EC" id="3.5.1.28" evidence="2"/>
<evidence type="ECO:0000259" key="6">
    <source>
        <dbReference type="Pfam" id="PF01510"/>
    </source>
</evidence>
<dbReference type="InterPro" id="IPR051206">
    <property type="entry name" value="NAMLAA_amidase_2"/>
</dbReference>
<evidence type="ECO:0000256" key="1">
    <source>
        <dbReference type="ARBA" id="ARBA00001561"/>
    </source>
</evidence>
<dbReference type="EMBL" id="CP000473">
    <property type="protein sequence ID" value="ABJ82985.1"/>
    <property type="molecule type" value="Genomic_DNA"/>
</dbReference>
<dbReference type="GO" id="GO:0008745">
    <property type="term" value="F:N-acetylmuramoyl-L-alanine amidase activity"/>
    <property type="evidence" value="ECO:0007669"/>
    <property type="project" value="UniProtKB-EC"/>
</dbReference>
<protein>
    <recommendedName>
        <fullName evidence="2">N-acetylmuramoyl-L-alanine amidase</fullName>
        <ecNumber evidence="2">3.5.1.28</ecNumber>
    </recommendedName>
</protein>
<dbReference type="PANTHER" id="PTHR30417">
    <property type="entry name" value="N-ACETYLMURAMOYL-L-ALANINE AMIDASE AMID"/>
    <property type="match status" value="1"/>
</dbReference>
<dbReference type="PANTHER" id="PTHR30417:SF1">
    <property type="entry name" value="N-ACETYLMURAMOYL-L-ALANINE AMIDASE AMID"/>
    <property type="match status" value="1"/>
</dbReference>
<organism evidence="7">
    <name type="scientific">Solibacter usitatus (strain Ellin6076)</name>
    <dbReference type="NCBI Taxonomy" id="234267"/>
    <lineage>
        <taxon>Bacteria</taxon>
        <taxon>Pseudomonadati</taxon>
        <taxon>Acidobacteriota</taxon>
        <taxon>Terriglobia</taxon>
        <taxon>Bryobacterales</taxon>
        <taxon>Solibacteraceae</taxon>
        <taxon>Candidatus Solibacter</taxon>
    </lineage>
</organism>
<comment type="catalytic activity">
    <reaction evidence="1">
        <text>Hydrolyzes the link between N-acetylmuramoyl residues and L-amino acid residues in certain cell-wall glycopeptides.</text>
        <dbReference type="EC" id="3.5.1.28"/>
    </reaction>
</comment>
<dbReference type="OrthoDB" id="128587at2"/>
<evidence type="ECO:0000256" key="2">
    <source>
        <dbReference type="ARBA" id="ARBA00011901"/>
    </source>
</evidence>
<evidence type="ECO:0000256" key="5">
    <source>
        <dbReference type="SAM" id="Phobius"/>
    </source>
</evidence>
<dbReference type="SUPFAM" id="SSF55846">
    <property type="entry name" value="N-acetylmuramoyl-L-alanine amidase-like"/>
    <property type="match status" value="1"/>
</dbReference>
<dbReference type="GO" id="GO:0009253">
    <property type="term" value="P:peptidoglycan catabolic process"/>
    <property type="evidence" value="ECO:0007669"/>
    <property type="project" value="InterPro"/>
</dbReference>
<evidence type="ECO:0000256" key="3">
    <source>
        <dbReference type="ARBA" id="ARBA00022801"/>
    </source>
</evidence>
<dbReference type="Pfam" id="PF01510">
    <property type="entry name" value="Amidase_2"/>
    <property type="match status" value="1"/>
</dbReference>
<dbReference type="InterPro" id="IPR036505">
    <property type="entry name" value="Amidase/PGRP_sf"/>
</dbReference>
<proteinExistence type="predicted"/>
<feature type="domain" description="N-acetylmuramoyl-L-alanine amidase" evidence="6">
    <location>
        <begin position="151"/>
        <end position="284"/>
    </location>
</feature>
<dbReference type="InterPro" id="IPR002502">
    <property type="entry name" value="Amidase_domain"/>
</dbReference>
<dbReference type="eggNOG" id="COG3023">
    <property type="taxonomic scope" value="Bacteria"/>
</dbReference>
<dbReference type="GO" id="GO:0009254">
    <property type="term" value="P:peptidoglycan turnover"/>
    <property type="evidence" value="ECO:0007669"/>
    <property type="project" value="TreeGrafter"/>
</dbReference>
<dbReference type="KEGG" id="sus:Acid_1995"/>